<feature type="domain" description="Carbohydrate kinase FGGY C-terminal" evidence="9">
    <location>
        <begin position="252"/>
        <end position="435"/>
    </location>
</feature>
<evidence type="ECO:0000256" key="7">
    <source>
        <dbReference type="ARBA" id="ARBA00043149"/>
    </source>
</evidence>
<dbReference type="InterPro" id="IPR018485">
    <property type="entry name" value="FGGY_C"/>
</dbReference>
<dbReference type="GO" id="GO:0005829">
    <property type="term" value="C:cytosol"/>
    <property type="evidence" value="ECO:0007669"/>
    <property type="project" value="TreeGrafter"/>
</dbReference>
<comment type="caution">
    <text evidence="10">The sequence shown here is derived from an EMBL/GenBank/DDBJ whole genome shotgun (WGS) entry which is preliminary data.</text>
</comment>
<dbReference type="InterPro" id="IPR018483">
    <property type="entry name" value="Carb_kinase_FGGY_CS"/>
</dbReference>
<dbReference type="EMBL" id="SHBI01000025">
    <property type="protein sequence ID" value="RZO20001.1"/>
    <property type="molecule type" value="Genomic_DNA"/>
</dbReference>
<evidence type="ECO:0000259" key="8">
    <source>
        <dbReference type="Pfam" id="PF00370"/>
    </source>
</evidence>
<dbReference type="CDD" id="cd07769">
    <property type="entry name" value="ASKHA_NBD_FGGY_GK"/>
    <property type="match status" value="1"/>
</dbReference>
<accession>A0A520MFQ5</accession>
<dbReference type="PROSITE" id="PS00933">
    <property type="entry name" value="FGGY_KINASES_1"/>
    <property type="match status" value="1"/>
</dbReference>
<feature type="domain" description="Carbohydrate kinase FGGY N-terminal" evidence="8">
    <location>
        <begin position="4"/>
        <end position="241"/>
    </location>
</feature>
<dbReference type="AlphaFoldDB" id="A0A520MFQ5"/>
<dbReference type="InterPro" id="IPR018484">
    <property type="entry name" value="FGGY_N"/>
</dbReference>
<organism evidence="10 11">
    <name type="scientific">SAR86 cluster bacterium</name>
    <dbReference type="NCBI Taxonomy" id="2030880"/>
    <lineage>
        <taxon>Bacteria</taxon>
        <taxon>Pseudomonadati</taxon>
        <taxon>Pseudomonadota</taxon>
        <taxon>Gammaproteobacteria</taxon>
        <taxon>SAR86 cluster</taxon>
    </lineage>
</organism>
<evidence type="ECO:0000256" key="5">
    <source>
        <dbReference type="ARBA" id="ARBA00022798"/>
    </source>
</evidence>
<dbReference type="PIRSF" id="PIRSF000538">
    <property type="entry name" value="GlpK"/>
    <property type="match status" value="1"/>
</dbReference>
<reference evidence="10 11" key="1">
    <citation type="submission" date="2019-02" db="EMBL/GenBank/DDBJ databases">
        <title>Prokaryotic population dynamics and viral predation in marine succession experiment using metagenomics: the confinement effect.</title>
        <authorList>
            <person name="Haro-Moreno J.M."/>
            <person name="Rodriguez-Valera F."/>
            <person name="Lopez-Perez M."/>
        </authorList>
    </citation>
    <scope>NUCLEOTIDE SEQUENCE [LARGE SCALE GENOMIC DNA]</scope>
    <source>
        <strain evidence="10">MED-G163</strain>
    </source>
</reference>
<dbReference type="Pfam" id="PF02782">
    <property type="entry name" value="FGGY_C"/>
    <property type="match status" value="1"/>
</dbReference>
<dbReference type="InterPro" id="IPR043129">
    <property type="entry name" value="ATPase_NBD"/>
</dbReference>
<sequence>MEKYLAIDQGTTSSRAIIFDSNLEPVADYQQEYSLSYPQDGWVEANPNEILKTVNNSIENVLDQVSEKIASCGITNQRETTVVWSKETGETIYPAIIWQDRRTDDLCKSLKAKGHEEMVKQKTGLVLDPYFSATKIQWILDNVPNARKRAESGELLFGTIDSFLIFNLSKQKNHMTDVTNASRTMLFNINDMCWDKDLLKLFNIPFSMMPKIAPCDGEFGTLSFNDININGVIGDQQSALVGQHCINYGDMKSTYGTGCFLMVNTKEKLVRSEDGLLTTVAYKLNNETNYALEGSIYSCGNIIQWLRDKMEFFESAKESELLINSNGESGNVHFLPAFNGLGAPYWNSDVRGGFQGITQNSDKKDFVTAAFKSICYQTKDIIESLNNKNIFINDLLVDGGMTSNNTFCQLLSDSLGIDISKPSNIESTALGACVVSQISAGISLEEIRSKLDKKFISDEANSSFYMHDYNAWKDYVESSIGSFKDK</sequence>
<evidence type="ECO:0000313" key="11">
    <source>
        <dbReference type="Proteomes" id="UP000315782"/>
    </source>
</evidence>
<protein>
    <recommendedName>
        <fullName evidence="7">ATP:glycerol 3-phosphotransferase</fullName>
    </recommendedName>
</protein>
<dbReference type="GO" id="GO:0004370">
    <property type="term" value="F:glycerol kinase activity"/>
    <property type="evidence" value="ECO:0007669"/>
    <property type="project" value="InterPro"/>
</dbReference>
<keyword evidence="4 10" id="KW-0418">Kinase</keyword>
<dbReference type="NCBIfam" id="NF000756">
    <property type="entry name" value="PRK00047.1"/>
    <property type="match status" value="1"/>
</dbReference>
<evidence type="ECO:0000313" key="10">
    <source>
        <dbReference type="EMBL" id="RZO20001.1"/>
    </source>
</evidence>
<keyword evidence="5" id="KW-0319">Glycerol metabolism</keyword>
<evidence type="ECO:0000256" key="2">
    <source>
        <dbReference type="ARBA" id="ARBA00022679"/>
    </source>
</evidence>
<gene>
    <name evidence="10" type="primary">glpK</name>
    <name evidence="10" type="ORF">EVA96_03245</name>
</gene>
<dbReference type="PANTHER" id="PTHR10196">
    <property type="entry name" value="SUGAR KINASE"/>
    <property type="match status" value="1"/>
</dbReference>
<dbReference type="NCBIfam" id="TIGR01311">
    <property type="entry name" value="glycerol_kin"/>
    <property type="match status" value="1"/>
</dbReference>
<dbReference type="InterPro" id="IPR005999">
    <property type="entry name" value="Glycerol_kin"/>
</dbReference>
<dbReference type="GO" id="GO:0005524">
    <property type="term" value="F:ATP binding"/>
    <property type="evidence" value="ECO:0007669"/>
    <property type="project" value="UniProtKB-KW"/>
</dbReference>
<evidence type="ECO:0000256" key="3">
    <source>
        <dbReference type="ARBA" id="ARBA00022741"/>
    </source>
</evidence>
<dbReference type="GO" id="GO:0006071">
    <property type="term" value="P:glycerol metabolic process"/>
    <property type="evidence" value="ECO:0007669"/>
    <property type="project" value="UniProtKB-KW"/>
</dbReference>
<name>A0A520MFQ5_9GAMM</name>
<dbReference type="FunFam" id="3.30.420.40:FF:000008">
    <property type="entry name" value="Glycerol kinase"/>
    <property type="match status" value="1"/>
</dbReference>
<dbReference type="SUPFAM" id="SSF53067">
    <property type="entry name" value="Actin-like ATPase domain"/>
    <property type="match status" value="2"/>
</dbReference>
<dbReference type="GO" id="GO:0006072">
    <property type="term" value="P:glycerol-3-phosphate metabolic process"/>
    <property type="evidence" value="ECO:0007669"/>
    <property type="project" value="InterPro"/>
</dbReference>
<comment type="similarity">
    <text evidence="1">Belongs to the FGGY kinase family.</text>
</comment>
<keyword evidence="6" id="KW-0067">ATP-binding</keyword>
<keyword evidence="2 10" id="KW-0808">Transferase</keyword>
<dbReference type="Gene3D" id="3.30.420.40">
    <property type="match status" value="2"/>
</dbReference>
<keyword evidence="3" id="KW-0547">Nucleotide-binding</keyword>
<dbReference type="Pfam" id="PF00370">
    <property type="entry name" value="FGGY_N"/>
    <property type="match status" value="1"/>
</dbReference>
<proteinExistence type="inferred from homology"/>
<evidence type="ECO:0000256" key="1">
    <source>
        <dbReference type="ARBA" id="ARBA00009156"/>
    </source>
</evidence>
<evidence type="ECO:0000256" key="4">
    <source>
        <dbReference type="ARBA" id="ARBA00022777"/>
    </source>
</evidence>
<dbReference type="Proteomes" id="UP000315782">
    <property type="component" value="Unassembled WGS sequence"/>
</dbReference>
<evidence type="ECO:0000256" key="6">
    <source>
        <dbReference type="ARBA" id="ARBA00022840"/>
    </source>
</evidence>
<evidence type="ECO:0000259" key="9">
    <source>
        <dbReference type="Pfam" id="PF02782"/>
    </source>
</evidence>
<dbReference type="InterPro" id="IPR000577">
    <property type="entry name" value="Carb_kinase_FGGY"/>
</dbReference>
<dbReference type="PANTHER" id="PTHR10196:SF69">
    <property type="entry name" value="GLYCEROL KINASE"/>
    <property type="match status" value="1"/>
</dbReference>